<dbReference type="AlphaFoldDB" id="A0A1H9MS67"/>
<dbReference type="EMBL" id="FOGD01000006">
    <property type="protein sequence ID" value="SER26441.1"/>
    <property type="molecule type" value="Genomic_DNA"/>
</dbReference>
<dbReference type="STRING" id="180197.SAMN02982919_02038"/>
<reference evidence="2 3" key="1">
    <citation type="submission" date="2016-10" db="EMBL/GenBank/DDBJ databases">
        <authorList>
            <person name="de Groot N.N."/>
        </authorList>
    </citation>
    <scope>NUCLEOTIDE SEQUENCE [LARGE SCALE GENOMIC DNA]</scope>
    <source>
        <strain evidence="2 3">ATCC 35958</strain>
    </source>
</reference>
<name>A0A1H9MS67_9BURK</name>
<feature type="compositionally biased region" description="Basic and acidic residues" evidence="1">
    <location>
        <begin position="1"/>
        <end position="27"/>
    </location>
</feature>
<protein>
    <submittedName>
        <fullName evidence="2">Uncharacterized protein</fullName>
    </submittedName>
</protein>
<feature type="region of interest" description="Disordered" evidence="1">
    <location>
        <begin position="1"/>
        <end position="71"/>
    </location>
</feature>
<feature type="compositionally biased region" description="Polar residues" evidence="1">
    <location>
        <begin position="54"/>
        <end position="71"/>
    </location>
</feature>
<keyword evidence="3" id="KW-1185">Reference proteome</keyword>
<dbReference type="Proteomes" id="UP000199766">
    <property type="component" value="Unassembled WGS sequence"/>
</dbReference>
<organism evidence="2 3">
    <name type="scientific">Giesbergeria anulus</name>
    <dbReference type="NCBI Taxonomy" id="180197"/>
    <lineage>
        <taxon>Bacteria</taxon>
        <taxon>Pseudomonadati</taxon>
        <taxon>Pseudomonadota</taxon>
        <taxon>Betaproteobacteria</taxon>
        <taxon>Burkholderiales</taxon>
        <taxon>Comamonadaceae</taxon>
        <taxon>Giesbergeria</taxon>
    </lineage>
</organism>
<accession>A0A1H9MS67</accession>
<sequence>MKETPEKEKAEKKKQTEAEKARSEAKAKEKKKSKSADAFSPNAKTRKSAGFSLEQDSSPEAGTIDASQAQHTAQLSRTQMVRGADAALVAQARRLSPKVLVLLY</sequence>
<evidence type="ECO:0000313" key="2">
    <source>
        <dbReference type="EMBL" id="SER26441.1"/>
    </source>
</evidence>
<dbReference type="RefSeq" id="WP_091456901.1">
    <property type="nucleotide sequence ID" value="NZ_FOGD01000006.1"/>
</dbReference>
<evidence type="ECO:0000256" key="1">
    <source>
        <dbReference type="SAM" id="MobiDB-lite"/>
    </source>
</evidence>
<proteinExistence type="predicted"/>
<evidence type="ECO:0000313" key="3">
    <source>
        <dbReference type="Proteomes" id="UP000199766"/>
    </source>
</evidence>
<gene>
    <name evidence="2" type="ORF">SAMN02982919_02038</name>
</gene>